<name>A0A170YRU0_9BACT</name>
<dbReference type="Proteomes" id="UP000076586">
    <property type="component" value="Unassembled WGS sequence"/>
</dbReference>
<dbReference type="GO" id="GO:0005886">
    <property type="term" value="C:plasma membrane"/>
    <property type="evidence" value="ECO:0007669"/>
    <property type="project" value="UniProtKB-SubCell"/>
</dbReference>
<dbReference type="AlphaFoldDB" id="A0A170YRU0"/>
<evidence type="ECO:0000256" key="2">
    <source>
        <dbReference type="RuleBase" id="RU362097"/>
    </source>
</evidence>
<evidence type="ECO:0000256" key="1">
    <source>
        <dbReference type="ARBA" id="ARBA00007613"/>
    </source>
</evidence>
<dbReference type="SUPFAM" id="SSF56954">
    <property type="entry name" value="Outer membrane efflux proteins (OEP)"/>
    <property type="match status" value="1"/>
</dbReference>
<dbReference type="GO" id="GO:0015562">
    <property type="term" value="F:efflux transmembrane transporter activity"/>
    <property type="evidence" value="ECO:0007669"/>
    <property type="project" value="InterPro"/>
</dbReference>
<proteinExistence type="inferred from homology"/>
<comment type="similarity">
    <text evidence="1 2">Belongs to the outer membrane factor (OMF) (TC 1.B.17) family.</text>
</comment>
<keyword evidence="2" id="KW-0812">Transmembrane</keyword>
<dbReference type="OrthoDB" id="9770517at2"/>
<organism evidence="3 4">
    <name type="scientific">Paludibacter jiangxiensis</name>
    <dbReference type="NCBI Taxonomy" id="681398"/>
    <lineage>
        <taxon>Bacteria</taxon>
        <taxon>Pseudomonadati</taxon>
        <taxon>Bacteroidota</taxon>
        <taxon>Bacteroidia</taxon>
        <taxon>Bacteroidales</taxon>
        <taxon>Paludibacteraceae</taxon>
        <taxon>Paludibacter</taxon>
    </lineage>
</organism>
<dbReference type="Pfam" id="PF02321">
    <property type="entry name" value="OEP"/>
    <property type="match status" value="2"/>
</dbReference>
<keyword evidence="2" id="KW-0472">Membrane</keyword>
<keyword evidence="4" id="KW-1185">Reference proteome</keyword>
<dbReference type="NCBIfam" id="TIGR01845">
    <property type="entry name" value="outer_NodT"/>
    <property type="match status" value="1"/>
</dbReference>
<comment type="subcellular location">
    <subcellularLocation>
        <location evidence="2">Cell membrane</location>
        <topology evidence="2">Lipid-anchor</topology>
    </subcellularLocation>
</comment>
<keyword evidence="2 3" id="KW-0449">Lipoprotein</keyword>
<dbReference type="STRING" id="681398.PJIAN_1602"/>
<evidence type="ECO:0000313" key="4">
    <source>
        <dbReference type="Proteomes" id="UP000076586"/>
    </source>
</evidence>
<sequence>MNLFSKHKTLILVMAVLALGVSSCRSYKDLAQAPAPDSKGLVRDTVANATDTATIADIPWKEYFADSRLQQLISEGLTNNPDLKVAVLRIQEAEASLMMANGSKLPSVSAGWQLSHTRTSSGKNGTDVLGYSSTVNQLGFSASWEADLWGKINSQTKVKYAALLNSNESRNLVQTTLIANIARAYYSLLAYDENLRITRKTVATLQKSAETMQSLMTAGQQNAAAVEQSKALLYSTQLSIPALETQIRLQEDALCVLLGRKPGPVERASIADETVATRLSYGVPAGMLARRPDVKQAELSLRSAYSAVDVAKASFYPSFTINSASLGLAGGFTDFFKPANIAASIVAGLTQPLFTKNQLKGNLKIAKAQQEEALLTFQKAVLTAGQEVSDILFGFQSSLSKNETRGKQIESLVKSVDYTQELLKAGEASYTEVLSAQRDLLSAQLNQVNDKLEQLTYGVNLYKALGGGVR</sequence>
<dbReference type="InterPro" id="IPR010131">
    <property type="entry name" value="MdtP/NodT-like"/>
</dbReference>
<dbReference type="Gene3D" id="1.20.1600.10">
    <property type="entry name" value="Outer membrane efflux proteins (OEP)"/>
    <property type="match status" value="1"/>
</dbReference>
<comment type="caution">
    <text evidence="3">The sequence shown here is derived from an EMBL/GenBank/DDBJ whole genome shotgun (WGS) entry which is preliminary data.</text>
</comment>
<gene>
    <name evidence="3" type="ORF">PJIAN_1602</name>
</gene>
<evidence type="ECO:0000313" key="3">
    <source>
        <dbReference type="EMBL" id="GAT62012.1"/>
    </source>
</evidence>
<keyword evidence="2" id="KW-1134">Transmembrane beta strand</keyword>
<reference evidence="4" key="2">
    <citation type="journal article" date="2017" name="Genome Announc.">
        <title>Draft genome sequence of Paludibacter jiangxiensis NM7(T), a propionate-producing fermentative bacterium.</title>
        <authorList>
            <person name="Qiu Y.-L."/>
            <person name="Tourlousse D.M."/>
            <person name="Matsuura N."/>
            <person name="Ohashi A."/>
            <person name="Sekiguchi Y."/>
        </authorList>
    </citation>
    <scope>NUCLEOTIDE SEQUENCE [LARGE SCALE GENOMIC DNA]</scope>
    <source>
        <strain evidence="4">NM7</strain>
    </source>
</reference>
<feature type="signal peptide" evidence="2">
    <location>
        <begin position="1"/>
        <end position="27"/>
    </location>
</feature>
<keyword evidence="2" id="KW-0564">Palmitate</keyword>
<dbReference type="EMBL" id="BDCR01000001">
    <property type="protein sequence ID" value="GAT62012.1"/>
    <property type="molecule type" value="Genomic_DNA"/>
</dbReference>
<feature type="chain" id="PRO_5007749631" evidence="2">
    <location>
        <begin position="28"/>
        <end position="470"/>
    </location>
</feature>
<protein>
    <submittedName>
        <fullName evidence="3">Efflux transporter, outer membrane factor OMF lipoprotein, NodT family</fullName>
    </submittedName>
</protein>
<dbReference type="PROSITE" id="PS51257">
    <property type="entry name" value="PROKAR_LIPOPROTEIN"/>
    <property type="match status" value="1"/>
</dbReference>
<dbReference type="PANTHER" id="PTHR30203:SF33">
    <property type="entry name" value="BLR4455 PROTEIN"/>
    <property type="match status" value="1"/>
</dbReference>
<dbReference type="PANTHER" id="PTHR30203">
    <property type="entry name" value="OUTER MEMBRANE CATION EFFLUX PROTEIN"/>
    <property type="match status" value="1"/>
</dbReference>
<accession>A0A170YRU0</accession>
<dbReference type="RefSeq" id="WP_068701864.1">
    <property type="nucleotide sequence ID" value="NZ_BDCR01000001.1"/>
</dbReference>
<dbReference type="InterPro" id="IPR003423">
    <property type="entry name" value="OMP_efflux"/>
</dbReference>
<dbReference type="Gene3D" id="2.20.200.10">
    <property type="entry name" value="Outer membrane efflux proteins (OEP)"/>
    <property type="match status" value="1"/>
</dbReference>
<keyword evidence="2" id="KW-0732">Signal</keyword>
<reference evidence="4" key="1">
    <citation type="submission" date="2016-04" db="EMBL/GenBank/DDBJ databases">
        <title>Draft genome sequence of Paludibacter jiangxiensis strain NM7.</title>
        <authorList>
            <person name="Qiu Y."/>
            <person name="Matsuura N."/>
            <person name="Ohashi A."/>
            <person name="Tourlousse M.D."/>
            <person name="Sekiguchi Y."/>
        </authorList>
    </citation>
    <scope>NUCLEOTIDE SEQUENCE [LARGE SCALE GENOMIC DNA]</scope>
    <source>
        <strain evidence="4">NM7</strain>
    </source>
</reference>